<name>A0A1F7W6J1_9BACT</name>
<dbReference type="AlphaFoldDB" id="A0A1F7W6J1"/>
<protein>
    <submittedName>
        <fullName evidence="2">Uncharacterized protein</fullName>
    </submittedName>
</protein>
<accession>A0A1F7W6J1</accession>
<evidence type="ECO:0000313" key="3">
    <source>
        <dbReference type="Proteomes" id="UP000176501"/>
    </source>
</evidence>
<evidence type="ECO:0000313" key="2">
    <source>
        <dbReference type="EMBL" id="OGL98422.1"/>
    </source>
</evidence>
<organism evidence="2 3">
    <name type="scientific">Candidatus Uhrbacteria bacterium RIFOXYB2_FULL_57_15</name>
    <dbReference type="NCBI Taxonomy" id="1802422"/>
    <lineage>
        <taxon>Bacteria</taxon>
        <taxon>Candidatus Uhriibacteriota</taxon>
    </lineage>
</organism>
<dbReference type="Proteomes" id="UP000176501">
    <property type="component" value="Unassembled WGS sequence"/>
</dbReference>
<proteinExistence type="predicted"/>
<feature type="region of interest" description="Disordered" evidence="1">
    <location>
        <begin position="177"/>
        <end position="206"/>
    </location>
</feature>
<evidence type="ECO:0000256" key="1">
    <source>
        <dbReference type="SAM" id="MobiDB-lite"/>
    </source>
</evidence>
<gene>
    <name evidence="2" type="ORF">A2304_01880</name>
</gene>
<reference evidence="2 3" key="1">
    <citation type="journal article" date="2016" name="Nat. Commun.">
        <title>Thousands of microbial genomes shed light on interconnected biogeochemical processes in an aquifer system.</title>
        <authorList>
            <person name="Anantharaman K."/>
            <person name="Brown C.T."/>
            <person name="Hug L.A."/>
            <person name="Sharon I."/>
            <person name="Castelle C.J."/>
            <person name="Probst A.J."/>
            <person name="Thomas B.C."/>
            <person name="Singh A."/>
            <person name="Wilkins M.J."/>
            <person name="Karaoz U."/>
            <person name="Brodie E.L."/>
            <person name="Williams K.H."/>
            <person name="Hubbard S.S."/>
            <person name="Banfield J.F."/>
        </authorList>
    </citation>
    <scope>NUCLEOTIDE SEQUENCE [LARGE SCALE GENOMIC DNA]</scope>
</reference>
<sequence length="206" mass="22638">MRSLLLNAGAQVPGVVSKFEEMIGDKSPIYTKDLPPTENRTDALRVECHDLHDFGSVLMDLSEIQWEEMNSPQGQYWFGMAGKKVAVHLAGGLEPTEGLSQVKAQLRVKSAYPTNRPVGAKQPNVSYAFVLELSPSNGDFNEKLVVEKSSTGPEHTPLLDSGREIFAANWTCVKRVPVGYETPPPKKATGRDQRGGGNDSSRRGWR</sequence>
<comment type="caution">
    <text evidence="2">The sequence shown here is derived from an EMBL/GenBank/DDBJ whole genome shotgun (WGS) entry which is preliminary data.</text>
</comment>
<dbReference type="EMBL" id="MGFE01000020">
    <property type="protein sequence ID" value="OGL98422.1"/>
    <property type="molecule type" value="Genomic_DNA"/>
</dbReference>